<sequence>MKQKKEGRLAASGLLHNEGASYVLVVTAVEAERDAVVRGLLKACPKETCGEAEGPLRRVGRYIVVAGGVGPAAAAASTALAIAGGPALRHVVSAGIGGGFPGAAPIGSVVVATEIVSADLGAETAQGFACVDELGFGSWRVRTDSGRAEALAAALRQDGVIASAAPVLTLSTVTGSTETAAELLRRVPGAAAEAMEGYGAALAASMQGIEAMEIRAISNAVGPRDRDAWRIGDALASLERAAAILPEVLNIR</sequence>
<dbReference type="GO" id="GO:0008782">
    <property type="term" value="F:adenosylhomocysteine nucleosidase activity"/>
    <property type="evidence" value="ECO:0007669"/>
    <property type="project" value="TreeGrafter"/>
</dbReference>
<protein>
    <recommendedName>
        <fullName evidence="1 2">Futalosine hydrolase</fullName>
        <shortName evidence="1">FL hydrolase</shortName>
        <ecNumber evidence="1 2">3.2.2.26</ecNumber>
    </recommendedName>
    <alternativeName>
        <fullName evidence="1">Futalosine nucleosidase</fullName>
    </alternativeName>
    <alternativeName>
        <fullName evidence="1">Menaquinone biosynthetic enzyme MqnB</fullName>
    </alternativeName>
</protein>
<evidence type="ECO:0000256" key="2">
    <source>
        <dbReference type="NCBIfam" id="TIGR03664"/>
    </source>
</evidence>
<dbReference type="InterPro" id="IPR035994">
    <property type="entry name" value="Nucleoside_phosphorylase_sf"/>
</dbReference>
<accession>A0A6H2GT16</accession>
<dbReference type="PANTHER" id="PTHR46832:SF2">
    <property type="entry name" value="FUTALOSINE HYDROLASE"/>
    <property type="match status" value="1"/>
</dbReference>
<keyword evidence="4" id="KW-0326">Glycosidase</keyword>
<keyword evidence="5" id="KW-1185">Reference proteome</keyword>
<dbReference type="GO" id="GO:0009234">
    <property type="term" value="P:menaquinone biosynthetic process"/>
    <property type="evidence" value="ECO:0007669"/>
    <property type="project" value="UniProtKB-UniRule"/>
</dbReference>
<dbReference type="NCBIfam" id="NF006087">
    <property type="entry name" value="PRK08236.1"/>
    <property type="match status" value="1"/>
</dbReference>
<dbReference type="InterPro" id="IPR000845">
    <property type="entry name" value="Nucleoside_phosphorylase_d"/>
</dbReference>
<dbReference type="Pfam" id="PF01048">
    <property type="entry name" value="PNP_UDP_1"/>
    <property type="match status" value="1"/>
</dbReference>
<dbReference type="UniPathway" id="UPA00079"/>
<dbReference type="SUPFAM" id="SSF53167">
    <property type="entry name" value="Purine and uridine phosphorylases"/>
    <property type="match status" value="1"/>
</dbReference>
<dbReference type="EMBL" id="CP051428">
    <property type="protein sequence ID" value="QJC50535.1"/>
    <property type="molecule type" value="Genomic_DNA"/>
</dbReference>
<dbReference type="GO" id="GO:0019284">
    <property type="term" value="P:L-methionine salvage from S-adenosylmethionine"/>
    <property type="evidence" value="ECO:0007669"/>
    <property type="project" value="TreeGrafter"/>
</dbReference>
<evidence type="ECO:0000256" key="1">
    <source>
        <dbReference type="HAMAP-Rule" id="MF_00991"/>
    </source>
</evidence>
<name>A0A6H2GT16_9BACL</name>
<dbReference type="Gene3D" id="3.40.50.1580">
    <property type="entry name" value="Nucleoside phosphorylase domain"/>
    <property type="match status" value="1"/>
</dbReference>
<dbReference type="AlphaFoldDB" id="A0A6H2GT16"/>
<evidence type="ECO:0000259" key="3">
    <source>
        <dbReference type="Pfam" id="PF01048"/>
    </source>
</evidence>
<keyword evidence="1 4" id="KW-0378">Hydrolase</keyword>
<dbReference type="InterPro" id="IPR019963">
    <property type="entry name" value="FL_hydrolase_MqnB"/>
</dbReference>
<comment type="similarity">
    <text evidence="1">Belongs to the PNP/UDP phosphorylase family. Futalosine hydrolase subfamily.</text>
</comment>
<comment type="catalytic activity">
    <reaction evidence="1">
        <text>futalosine + H2O = dehypoxanthine futalosine + hypoxanthine</text>
        <dbReference type="Rhea" id="RHEA:25904"/>
        <dbReference type="ChEBI" id="CHEBI:15377"/>
        <dbReference type="ChEBI" id="CHEBI:17368"/>
        <dbReference type="ChEBI" id="CHEBI:58863"/>
        <dbReference type="ChEBI" id="CHEBI:58864"/>
        <dbReference type="EC" id="3.2.2.26"/>
    </reaction>
</comment>
<dbReference type="GO" id="GO:0009116">
    <property type="term" value="P:nucleoside metabolic process"/>
    <property type="evidence" value="ECO:0007669"/>
    <property type="project" value="InterPro"/>
</dbReference>
<organism evidence="4 5">
    <name type="scientific">Paenibacillus albicereus</name>
    <dbReference type="NCBI Taxonomy" id="2726185"/>
    <lineage>
        <taxon>Bacteria</taxon>
        <taxon>Bacillati</taxon>
        <taxon>Bacillota</taxon>
        <taxon>Bacilli</taxon>
        <taxon>Bacillales</taxon>
        <taxon>Paenibacillaceae</taxon>
        <taxon>Paenibacillus</taxon>
    </lineage>
</organism>
<comment type="function">
    <text evidence="1">Catalyzes the hydrolysis of futalosine (FL) to dehypoxanthine futalosine (DHFL) and hypoxanthine, a step in the biosynthesis of menaquinone (MK, vitamin K2).</text>
</comment>
<comment type="pathway">
    <text evidence="1">Quinol/quinone metabolism; menaquinone biosynthesis.</text>
</comment>
<dbReference type="PANTHER" id="PTHR46832">
    <property type="entry name" value="5'-METHYLTHIOADENOSINE/S-ADENOSYLHOMOCYSTEINE NUCLEOSIDASE"/>
    <property type="match status" value="1"/>
</dbReference>
<gene>
    <name evidence="1" type="primary">mqnB</name>
    <name evidence="4" type="ORF">HGI30_02290</name>
</gene>
<evidence type="ECO:0000313" key="4">
    <source>
        <dbReference type="EMBL" id="QJC50535.1"/>
    </source>
</evidence>
<proteinExistence type="inferred from homology"/>
<keyword evidence="1" id="KW-0474">Menaquinone biosynthesis</keyword>
<reference evidence="4 5" key="1">
    <citation type="submission" date="2020-04" db="EMBL/GenBank/DDBJ databases">
        <title>Novel Paenibacillus strain UniB2 isolated from commercial digestive syrup.</title>
        <authorList>
            <person name="Thorat V."/>
            <person name="Kirdat K."/>
            <person name="Tiwarekar B."/>
            <person name="Yadav A."/>
        </authorList>
    </citation>
    <scope>NUCLEOTIDE SEQUENCE [LARGE SCALE GENOMIC DNA]</scope>
    <source>
        <strain evidence="4 5">UniB2</strain>
    </source>
</reference>
<dbReference type="GO" id="GO:0008930">
    <property type="term" value="F:methylthioadenosine nucleosidase activity"/>
    <property type="evidence" value="ECO:0007669"/>
    <property type="project" value="TreeGrafter"/>
</dbReference>
<feature type="domain" description="Nucleoside phosphorylase" evidence="3">
    <location>
        <begin position="60"/>
        <end position="243"/>
    </location>
</feature>
<dbReference type="Proteomes" id="UP000502136">
    <property type="component" value="Chromosome"/>
</dbReference>
<evidence type="ECO:0000313" key="5">
    <source>
        <dbReference type="Proteomes" id="UP000502136"/>
    </source>
</evidence>
<dbReference type="GO" id="GO:0005829">
    <property type="term" value="C:cytosol"/>
    <property type="evidence" value="ECO:0007669"/>
    <property type="project" value="TreeGrafter"/>
</dbReference>
<dbReference type="EC" id="3.2.2.26" evidence="1 2"/>
<dbReference type="NCBIfam" id="TIGR03664">
    <property type="entry name" value="fut_nucase"/>
    <property type="match status" value="1"/>
</dbReference>
<dbReference type="HAMAP" id="MF_00991">
    <property type="entry name" value="MqnB"/>
    <property type="match status" value="1"/>
</dbReference>
<dbReference type="KEGG" id="palr:HGI30_02290"/>
<dbReference type="CDD" id="cd17766">
    <property type="entry name" value="futalosine_nucleosidase_MqnB"/>
    <property type="match status" value="1"/>
</dbReference>